<organism evidence="1 2">
    <name type="scientific">Melastoma candidum</name>
    <dbReference type="NCBI Taxonomy" id="119954"/>
    <lineage>
        <taxon>Eukaryota</taxon>
        <taxon>Viridiplantae</taxon>
        <taxon>Streptophyta</taxon>
        <taxon>Embryophyta</taxon>
        <taxon>Tracheophyta</taxon>
        <taxon>Spermatophyta</taxon>
        <taxon>Magnoliopsida</taxon>
        <taxon>eudicotyledons</taxon>
        <taxon>Gunneridae</taxon>
        <taxon>Pentapetalae</taxon>
        <taxon>rosids</taxon>
        <taxon>malvids</taxon>
        <taxon>Myrtales</taxon>
        <taxon>Melastomataceae</taxon>
        <taxon>Melastomatoideae</taxon>
        <taxon>Melastomateae</taxon>
        <taxon>Melastoma</taxon>
    </lineage>
</organism>
<gene>
    <name evidence="1" type="ORF">MLD38_011664</name>
</gene>
<comment type="caution">
    <text evidence="1">The sequence shown here is derived from an EMBL/GenBank/DDBJ whole genome shotgun (WGS) entry which is preliminary data.</text>
</comment>
<evidence type="ECO:0000313" key="2">
    <source>
        <dbReference type="Proteomes" id="UP001057402"/>
    </source>
</evidence>
<proteinExistence type="predicted"/>
<dbReference type="EMBL" id="CM042883">
    <property type="protein sequence ID" value="KAI4373548.1"/>
    <property type="molecule type" value="Genomic_DNA"/>
</dbReference>
<dbReference type="Proteomes" id="UP001057402">
    <property type="component" value="Chromosome 4"/>
</dbReference>
<evidence type="ECO:0000313" key="1">
    <source>
        <dbReference type="EMBL" id="KAI4373548.1"/>
    </source>
</evidence>
<sequence length="321" mass="34275">MGEIADDGAAAENGKKGGKGDGNGNGKPNALVVLKVDLHCRGCVTKILKHVRGFEGVVDAKVEKEANKLTVEGKVDAARLQEMLQAKTKKKVEILPVPQQKQQQTKKKKKEDEEEEGGKDTNGNEDGKCVDNNNIKSGEKKSGEKKAKEPPVTTVVIKLGGLDCQGCVAKINKIIAKTPGVQDFTVDKDKEVATVKGTVDPKGLVDNLREKMRRSVEIVPPQKKEKDREKEKEKEKGKGKEEGGGGGKKKGGGVENNGGGGKMEGSSRMEYYYGGGAQAGGGLEPRVVVGGDYPYGVVMYGEQVHAPQLFSDENPNACCVM</sequence>
<name>A0ACB9R7X6_9MYRT</name>
<reference evidence="2" key="1">
    <citation type="journal article" date="2023" name="Front. Plant Sci.">
        <title>Chromosomal-level genome assembly of Melastoma candidum provides insights into trichome evolution.</title>
        <authorList>
            <person name="Zhong Y."/>
            <person name="Wu W."/>
            <person name="Sun C."/>
            <person name="Zou P."/>
            <person name="Liu Y."/>
            <person name="Dai S."/>
            <person name="Zhou R."/>
        </authorList>
    </citation>
    <scope>NUCLEOTIDE SEQUENCE [LARGE SCALE GENOMIC DNA]</scope>
</reference>
<protein>
    <submittedName>
        <fullName evidence="1">Uncharacterized protein</fullName>
    </submittedName>
</protein>
<keyword evidence="2" id="KW-1185">Reference proteome</keyword>
<accession>A0ACB9R7X6</accession>